<evidence type="ECO:0000259" key="1">
    <source>
        <dbReference type="Pfam" id="PF19054"/>
    </source>
</evidence>
<dbReference type="OrthoDB" id="3672921at2"/>
<gene>
    <name evidence="2" type="ORF">FKR81_31585</name>
</gene>
<dbReference type="Gene3D" id="1.10.260.40">
    <property type="entry name" value="lambda repressor-like DNA-binding domains"/>
    <property type="match status" value="1"/>
</dbReference>
<accession>A0A563ELZ2</accession>
<reference evidence="2 3" key="1">
    <citation type="submission" date="2019-07" db="EMBL/GenBank/DDBJ databases">
        <title>Lentzea xizangensis sp. nov., isolated from Qinghai-Tibetan Plateau Soils.</title>
        <authorList>
            <person name="Huang J."/>
        </authorList>
    </citation>
    <scope>NUCLEOTIDE SEQUENCE [LARGE SCALE GENOMIC DNA]</scope>
    <source>
        <strain evidence="2 3">FXJ1.1311</strain>
    </source>
</reference>
<dbReference type="Pfam" id="PF13560">
    <property type="entry name" value="HTH_31"/>
    <property type="match status" value="1"/>
</dbReference>
<organism evidence="2 3">
    <name type="scientific">Lentzea tibetensis</name>
    <dbReference type="NCBI Taxonomy" id="2591470"/>
    <lineage>
        <taxon>Bacteria</taxon>
        <taxon>Bacillati</taxon>
        <taxon>Actinomycetota</taxon>
        <taxon>Actinomycetes</taxon>
        <taxon>Pseudonocardiales</taxon>
        <taxon>Pseudonocardiaceae</taxon>
        <taxon>Lentzea</taxon>
    </lineage>
</organism>
<dbReference type="EMBL" id="VOBR01000025">
    <property type="protein sequence ID" value="TWP47508.1"/>
    <property type="molecule type" value="Genomic_DNA"/>
</dbReference>
<dbReference type="CDD" id="cd00093">
    <property type="entry name" value="HTH_XRE"/>
    <property type="match status" value="1"/>
</dbReference>
<evidence type="ECO:0000313" key="3">
    <source>
        <dbReference type="Proteomes" id="UP000316639"/>
    </source>
</evidence>
<dbReference type="Pfam" id="PF19054">
    <property type="entry name" value="DUF5753"/>
    <property type="match status" value="1"/>
</dbReference>
<name>A0A563ELZ2_9PSEU</name>
<dbReference type="InterPro" id="IPR043917">
    <property type="entry name" value="DUF5753"/>
</dbReference>
<protein>
    <submittedName>
        <fullName evidence="2">Helix-turn-helix domain-containing protein</fullName>
    </submittedName>
</protein>
<keyword evidence="3" id="KW-1185">Reference proteome</keyword>
<dbReference type="GO" id="GO:0003677">
    <property type="term" value="F:DNA binding"/>
    <property type="evidence" value="ECO:0007669"/>
    <property type="project" value="InterPro"/>
</dbReference>
<dbReference type="AlphaFoldDB" id="A0A563ELZ2"/>
<comment type="caution">
    <text evidence="2">The sequence shown here is derived from an EMBL/GenBank/DDBJ whole genome shotgun (WGS) entry which is preliminary data.</text>
</comment>
<evidence type="ECO:0000313" key="2">
    <source>
        <dbReference type="EMBL" id="TWP47508.1"/>
    </source>
</evidence>
<sequence length="293" mass="32829">MTSRRSTARSRDIGQELLAIREKAGFDGVGLADRLGWDQSKVSRIEGGKQAIDEVDLIHWLSSCGVKGARLRKLVDHNREATKETWVLPYGPGSADSRNVVAEEREAKAITTYNCVLIPGLLQTPEYARAIARVFHDDEEVVEKLVALRTKRQEVLRGEKAPKVTFFVEEAVLRKCIGSPQVMHDQLMHLMFMADWKNVCLRVIPEDAGAHMAGDGAFVLIERRDKRWVAYVNTRATTVILEADDHIASYEETIKGLERLALDAGESRRFIAELAGGQDRRREAPDDRPGDLA</sequence>
<proteinExistence type="predicted"/>
<dbReference type="SUPFAM" id="SSF47413">
    <property type="entry name" value="lambda repressor-like DNA-binding domains"/>
    <property type="match status" value="1"/>
</dbReference>
<dbReference type="InterPro" id="IPR010982">
    <property type="entry name" value="Lambda_DNA-bd_dom_sf"/>
</dbReference>
<dbReference type="RefSeq" id="WP_146357544.1">
    <property type="nucleotide sequence ID" value="NZ_VOBR01000025.1"/>
</dbReference>
<dbReference type="InterPro" id="IPR001387">
    <property type="entry name" value="Cro/C1-type_HTH"/>
</dbReference>
<dbReference type="Proteomes" id="UP000316639">
    <property type="component" value="Unassembled WGS sequence"/>
</dbReference>
<feature type="domain" description="DUF5753" evidence="1">
    <location>
        <begin position="98"/>
        <end position="273"/>
    </location>
</feature>